<protein>
    <recommendedName>
        <fullName evidence="2">Response regulatory domain-containing protein</fullName>
    </recommendedName>
</protein>
<dbReference type="NCBIfam" id="NF047832">
    <property type="entry name" value="caspase_w_EACC1"/>
    <property type="match status" value="1"/>
</dbReference>
<feature type="domain" description="Response regulatory" evidence="2">
    <location>
        <begin position="397"/>
        <end position="513"/>
    </location>
</feature>
<gene>
    <name evidence="3" type="ORF">ANSO36C_17650</name>
</gene>
<name>A0ABM7YZ39_NOSCO</name>
<dbReference type="Gene3D" id="3.40.50.1460">
    <property type="match status" value="1"/>
</dbReference>
<reference evidence="3" key="1">
    <citation type="submission" date="2022-04" db="EMBL/GenBank/DDBJ databases">
        <title>Complete genome sequence of a cyanobacterium, Nostoc sp. SO-36, isolated in Antarctica.</title>
        <authorList>
            <person name="Kanesaki Y."/>
            <person name="Effendi D."/>
            <person name="Sakamoto T."/>
            <person name="Ohtani S."/>
            <person name="Awai K."/>
        </authorList>
    </citation>
    <scope>NUCLEOTIDE SEQUENCE</scope>
    <source>
        <strain evidence="3">SO-36</strain>
    </source>
</reference>
<dbReference type="InterPro" id="IPR018247">
    <property type="entry name" value="EF_Hand_1_Ca_BS"/>
</dbReference>
<dbReference type="RefSeq" id="WP_251959221.1">
    <property type="nucleotide sequence ID" value="NZ_AP025732.1"/>
</dbReference>
<dbReference type="Proteomes" id="UP001055453">
    <property type="component" value="Chromosome"/>
</dbReference>
<dbReference type="PROSITE" id="PS00018">
    <property type="entry name" value="EF_HAND_1"/>
    <property type="match status" value="1"/>
</dbReference>
<dbReference type="InterPro" id="IPR001789">
    <property type="entry name" value="Sig_transdc_resp-reg_receiver"/>
</dbReference>
<evidence type="ECO:0000313" key="4">
    <source>
        <dbReference type="Proteomes" id="UP001055453"/>
    </source>
</evidence>
<dbReference type="InterPro" id="IPR029030">
    <property type="entry name" value="Caspase-like_dom_sf"/>
</dbReference>
<dbReference type="EMBL" id="AP025732">
    <property type="protein sequence ID" value="BDI15963.1"/>
    <property type="molecule type" value="Genomic_DNA"/>
</dbReference>
<dbReference type="InterPro" id="IPR052048">
    <property type="entry name" value="ST_Response_Regulator"/>
</dbReference>
<dbReference type="SUPFAM" id="SSF52172">
    <property type="entry name" value="CheY-like"/>
    <property type="match status" value="1"/>
</dbReference>
<keyword evidence="1" id="KW-0597">Phosphoprotein</keyword>
<dbReference type="Gene3D" id="3.40.50.2300">
    <property type="match status" value="1"/>
</dbReference>
<dbReference type="PANTHER" id="PTHR43228">
    <property type="entry name" value="TWO-COMPONENT RESPONSE REGULATOR"/>
    <property type="match status" value="1"/>
</dbReference>
<dbReference type="InterPro" id="IPR011600">
    <property type="entry name" value="Pept_C14_caspase"/>
</dbReference>
<accession>A0ABM7YZ39</accession>
<dbReference type="PROSITE" id="PS50110">
    <property type="entry name" value="RESPONSE_REGULATORY"/>
    <property type="match status" value="1"/>
</dbReference>
<organism evidence="3 4">
    <name type="scientific">Nostoc cf. commune SO-36</name>
    <dbReference type="NCBI Taxonomy" id="449208"/>
    <lineage>
        <taxon>Bacteria</taxon>
        <taxon>Bacillati</taxon>
        <taxon>Cyanobacteriota</taxon>
        <taxon>Cyanophyceae</taxon>
        <taxon>Nostocales</taxon>
        <taxon>Nostocaceae</taxon>
        <taxon>Nostoc</taxon>
    </lineage>
</organism>
<dbReference type="SMART" id="SM00448">
    <property type="entry name" value="REC"/>
    <property type="match status" value="1"/>
</dbReference>
<proteinExistence type="predicted"/>
<dbReference type="InterPro" id="IPR011006">
    <property type="entry name" value="CheY-like_superfamily"/>
</dbReference>
<dbReference type="SUPFAM" id="SSF52129">
    <property type="entry name" value="Caspase-like"/>
    <property type="match status" value="1"/>
</dbReference>
<evidence type="ECO:0000256" key="1">
    <source>
        <dbReference type="PROSITE-ProRule" id="PRU00169"/>
    </source>
</evidence>
<dbReference type="Pfam" id="PF00656">
    <property type="entry name" value="Peptidase_C14"/>
    <property type="match status" value="1"/>
</dbReference>
<dbReference type="Pfam" id="PF00072">
    <property type="entry name" value="Response_reg"/>
    <property type="match status" value="1"/>
</dbReference>
<keyword evidence="4" id="KW-1185">Reference proteome</keyword>
<evidence type="ECO:0000313" key="3">
    <source>
        <dbReference type="EMBL" id="BDI15963.1"/>
    </source>
</evidence>
<dbReference type="CDD" id="cd00156">
    <property type="entry name" value="REC"/>
    <property type="match status" value="1"/>
</dbReference>
<evidence type="ECO:0000259" key="2">
    <source>
        <dbReference type="PROSITE" id="PS50110"/>
    </source>
</evidence>
<feature type="modified residue" description="4-aspartylphosphate" evidence="1">
    <location>
        <position position="446"/>
    </location>
</feature>
<dbReference type="PANTHER" id="PTHR43228:SF1">
    <property type="entry name" value="TWO-COMPONENT RESPONSE REGULATOR ARR22"/>
    <property type="match status" value="1"/>
</dbReference>
<sequence>MAKVALLIGVGEYLEGSGFKSLPAPPKDVAAMKRVLEHPEMGGFDEVAILVNPTQSEMAIKIETWLMERKSDDLAVLFYSGHGAKNEQRELYFSAKDTRKLKEKLIQATAVSAESLNKWIQYSYVTRFVLFLDCCFSGAFGNLLLRDDSSVGTELENQLGAEGRVVLASSSSLQYSFEEQGIDLSIYTRYIVEGIETGAADSDNDGKISIKELHEYASERVYAANKNMTPRIITLKDQGFDIVLAKSPKNDPKLQYRKEVEDWAKQEAERWIEQRNIKFSVPTRRLLNLRQLQLKISAPEAEKVEAEVLQPFQDYERQLQEYEDTLVETLSAEGYPFNRTIEEALKAYQASLALKPENVEAIKRRLLPVDKIEPEMKLMESQKLHQNQTNAAAESSTVLWVDDRPKNNIHERLALEALGINFVLAVSTEEALEKLNKHKFDAIISDMGRPFDAQAGYTLLGKLRSSGNQTPFVIYASSKTPEHVAESQRRGAIGCTNNPHELFEMLLSAVGRPKHSAADG</sequence>